<proteinExistence type="predicted"/>
<reference evidence="1" key="2">
    <citation type="journal article" date="2015" name="Fish Shellfish Immunol.">
        <title>Early steps in the European eel (Anguilla anguilla)-Vibrio vulnificus interaction in the gills: Role of the RtxA13 toxin.</title>
        <authorList>
            <person name="Callol A."/>
            <person name="Pajuelo D."/>
            <person name="Ebbesson L."/>
            <person name="Teles M."/>
            <person name="MacKenzie S."/>
            <person name="Amaro C."/>
        </authorList>
    </citation>
    <scope>NUCLEOTIDE SEQUENCE</scope>
</reference>
<protein>
    <submittedName>
        <fullName evidence="1">Uncharacterized protein</fullName>
    </submittedName>
</protein>
<dbReference type="AlphaFoldDB" id="A0A0E9XI84"/>
<dbReference type="EMBL" id="GBXM01006145">
    <property type="protein sequence ID" value="JAI02433.1"/>
    <property type="molecule type" value="Transcribed_RNA"/>
</dbReference>
<reference evidence="1" key="1">
    <citation type="submission" date="2014-11" db="EMBL/GenBank/DDBJ databases">
        <authorList>
            <person name="Amaro Gonzalez C."/>
        </authorList>
    </citation>
    <scope>NUCLEOTIDE SEQUENCE</scope>
</reference>
<organism evidence="1">
    <name type="scientific">Anguilla anguilla</name>
    <name type="common">European freshwater eel</name>
    <name type="synonym">Muraena anguilla</name>
    <dbReference type="NCBI Taxonomy" id="7936"/>
    <lineage>
        <taxon>Eukaryota</taxon>
        <taxon>Metazoa</taxon>
        <taxon>Chordata</taxon>
        <taxon>Craniata</taxon>
        <taxon>Vertebrata</taxon>
        <taxon>Euteleostomi</taxon>
        <taxon>Actinopterygii</taxon>
        <taxon>Neopterygii</taxon>
        <taxon>Teleostei</taxon>
        <taxon>Anguilliformes</taxon>
        <taxon>Anguillidae</taxon>
        <taxon>Anguilla</taxon>
    </lineage>
</organism>
<evidence type="ECO:0000313" key="1">
    <source>
        <dbReference type="EMBL" id="JAI02433.1"/>
    </source>
</evidence>
<name>A0A0E9XI84_ANGAN</name>
<accession>A0A0E9XI84</accession>
<sequence>MIGLRKIGTIIFQIIDLKLPVFAFEKIIQDQDLKDAV</sequence>